<dbReference type="SUPFAM" id="SSF49870">
    <property type="entry name" value="Osmotin, thaumatin-like protein"/>
    <property type="match status" value="1"/>
</dbReference>
<dbReference type="InterPro" id="IPR037176">
    <property type="entry name" value="Osmotin/thaumatin-like_sf"/>
</dbReference>
<reference evidence="5 6" key="1">
    <citation type="submission" date="2025-04" db="UniProtKB">
        <authorList>
            <consortium name="RefSeq"/>
        </authorList>
    </citation>
    <scope>IDENTIFICATION</scope>
    <source>
        <tissue evidence="5 6">Leaves</tissue>
    </source>
</reference>
<accession>A0A2I4EQ91</accession>
<dbReference type="Proteomes" id="UP000235220">
    <property type="component" value="Chromosome 15"/>
</dbReference>
<evidence type="ECO:0000313" key="5">
    <source>
        <dbReference type="RefSeq" id="XP_018821567.1"/>
    </source>
</evidence>
<dbReference type="PANTHER" id="PTHR31048">
    <property type="entry name" value="OS03G0233200 PROTEIN"/>
    <property type="match status" value="1"/>
</dbReference>
<dbReference type="KEGG" id="jre:118344658"/>
<feature type="disulfide bond" evidence="2">
    <location>
        <begin position="201"/>
        <end position="210"/>
    </location>
</feature>
<dbReference type="AlphaFoldDB" id="A0A2I4EQ91"/>
<dbReference type="RefSeq" id="XP_035541635.1">
    <property type="nucleotide sequence ID" value="XM_035685742.1"/>
</dbReference>
<dbReference type="RefSeq" id="XP_018821567.1">
    <property type="nucleotide sequence ID" value="XM_018966022.2"/>
</dbReference>
<dbReference type="Gramene" id="Jr15_06120_p1">
    <property type="protein sequence ID" value="cds.Jr15_06120_p1"/>
    <property type="gene ID" value="Jr15_06120"/>
</dbReference>
<feature type="disulfide bond" evidence="2">
    <location>
        <begin position="114"/>
        <end position="119"/>
    </location>
</feature>
<dbReference type="OrthoDB" id="430315at2759"/>
<dbReference type="KEGG" id="jre:108991686"/>
<dbReference type="GO" id="GO:0006952">
    <property type="term" value="P:defense response"/>
    <property type="evidence" value="ECO:0000318"/>
    <property type="project" value="GO_Central"/>
</dbReference>
<keyword evidence="3" id="KW-1133">Transmembrane helix</keyword>
<gene>
    <name evidence="5" type="primary">LOC108991686</name>
    <name evidence="6" type="synonym">LOC118344658</name>
</gene>
<evidence type="ECO:0000256" key="1">
    <source>
        <dbReference type="ARBA" id="ARBA00010607"/>
    </source>
</evidence>
<organism evidence="4 5">
    <name type="scientific">Juglans regia</name>
    <name type="common">English walnut</name>
    <dbReference type="NCBI Taxonomy" id="51240"/>
    <lineage>
        <taxon>Eukaryota</taxon>
        <taxon>Viridiplantae</taxon>
        <taxon>Streptophyta</taxon>
        <taxon>Embryophyta</taxon>
        <taxon>Tracheophyta</taxon>
        <taxon>Spermatophyta</taxon>
        <taxon>Magnoliopsida</taxon>
        <taxon>eudicotyledons</taxon>
        <taxon>Gunneridae</taxon>
        <taxon>Pentapetalae</taxon>
        <taxon>rosids</taxon>
        <taxon>fabids</taxon>
        <taxon>Fagales</taxon>
        <taxon>Juglandaceae</taxon>
        <taxon>Juglans</taxon>
    </lineage>
</organism>
<dbReference type="GeneID" id="108991686"/>
<evidence type="ECO:0000313" key="6">
    <source>
        <dbReference type="RefSeq" id="XP_035541635.1"/>
    </source>
</evidence>
<keyword evidence="2" id="KW-1015">Disulfide bond</keyword>
<evidence type="ECO:0000256" key="3">
    <source>
        <dbReference type="SAM" id="Phobius"/>
    </source>
</evidence>
<proteinExistence type="inferred from homology"/>
<name>A0A2I4EQ91_JUGRE</name>
<feature type="disulfide bond" evidence="2">
    <location>
        <begin position="180"/>
        <end position="197"/>
    </location>
</feature>
<protein>
    <submittedName>
        <fullName evidence="5 6">Pathogenesis-related protein 5-like</fullName>
    </submittedName>
</protein>
<evidence type="ECO:0000313" key="4">
    <source>
        <dbReference type="Proteomes" id="UP000235220"/>
    </source>
</evidence>
<evidence type="ECO:0000256" key="2">
    <source>
        <dbReference type="PIRSR" id="PIRSR002703-1"/>
    </source>
</evidence>
<keyword evidence="3" id="KW-0472">Membrane</keyword>
<dbReference type="Pfam" id="PF00314">
    <property type="entry name" value="Thaumatin"/>
    <property type="match status" value="1"/>
</dbReference>
<comment type="similarity">
    <text evidence="1">Belongs to the thaumatin family.</text>
</comment>
<feature type="disulfide bond" evidence="2">
    <location>
        <begin position="52"/>
        <end position="261"/>
    </location>
</feature>
<dbReference type="Gene3D" id="2.60.110.10">
    <property type="entry name" value="Thaumatin"/>
    <property type="match status" value="1"/>
</dbReference>
<dbReference type="InterPro" id="IPR001938">
    <property type="entry name" value="Thaumatin"/>
</dbReference>
<dbReference type="PIRSF" id="PIRSF002703">
    <property type="entry name" value="Thaumatin"/>
    <property type="match status" value="1"/>
</dbReference>
<feature type="disulfide bond" evidence="2">
    <location>
        <begin position="172"/>
        <end position="234"/>
    </location>
</feature>
<dbReference type="FunFam" id="2.60.110.10:FF:000004">
    <property type="entry name" value="THAUMATIN-LIKE PROTEIN 1"/>
    <property type="match status" value="1"/>
</dbReference>
<dbReference type="SMART" id="SM00205">
    <property type="entry name" value="THN"/>
    <property type="match status" value="1"/>
</dbReference>
<sequence length="262" mass="27816">MNHVQEMYTIFLDLSQKQTMGAGIKGVSLLFLSTIFSATMALAVTFSFDNQCIDTVWIAIISSNGPTLGGGGFPLAPGKLVIHNAYPGWSGRVWARTGCNFDSSDNGNCSTGDCGSLNCSGVGQPPFTSAEFITASEPTENNVYIVYLTDGYNVGMRINVTGGTIDCPYAGCIADLNGSCPSELKVVNNVSGSVVACKSACKAFKTAEFCCADDHSTPQTCTRTQYSEMFKKACPNAYSYPYDDVSSRFACPGSNILITICP</sequence>
<dbReference type="PRINTS" id="PR00347">
    <property type="entry name" value="THAUMATIN"/>
</dbReference>
<feature type="transmembrane region" description="Helical" evidence="3">
    <location>
        <begin position="27"/>
        <end position="48"/>
    </location>
</feature>
<keyword evidence="3" id="KW-0812">Transmembrane</keyword>
<dbReference type="PROSITE" id="PS51367">
    <property type="entry name" value="THAUMATIN_2"/>
    <property type="match status" value="1"/>
</dbReference>
<feature type="disulfide bond" evidence="2">
    <location>
        <begin position="211"/>
        <end position="221"/>
    </location>
</feature>
<feature type="disulfide bond" evidence="2">
    <location>
        <begin position="99"/>
        <end position="109"/>
    </location>
</feature>
<feature type="disulfide bond" evidence="2">
    <location>
        <begin position="167"/>
        <end position="251"/>
    </location>
</feature>
<keyword evidence="4" id="KW-1185">Reference proteome</keyword>